<dbReference type="PANTHER" id="PTHR30055:SF234">
    <property type="entry name" value="HTH-TYPE TRANSCRIPTIONAL REGULATOR BETI"/>
    <property type="match status" value="1"/>
</dbReference>
<dbReference type="InterPro" id="IPR036271">
    <property type="entry name" value="Tet_transcr_reg_TetR-rel_C_sf"/>
</dbReference>
<accession>A0ABT5T235</accession>
<dbReference type="RefSeq" id="WP_274203709.1">
    <property type="nucleotide sequence ID" value="NZ_JAQZAO010000020.1"/>
</dbReference>
<dbReference type="EMBL" id="JAQZAO010000020">
    <property type="protein sequence ID" value="MDD7969179.1"/>
    <property type="molecule type" value="Genomic_DNA"/>
</dbReference>
<comment type="caution">
    <text evidence="6">The sequence shown here is derived from an EMBL/GenBank/DDBJ whole genome shotgun (WGS) entry which is preliminary data.</text>
</comment>
<feature type="domain" description="HTH-type transcriptional regulator MT1864/Rv1816-like C-terminal" evidence="5">
    <location>
        <begin position="91"/>
        <end position="181"/>
    </location>
</feature>
<reference evidence="6 7" key="1">
    <citation type="submission" date="2023-02" db="EMBL/GenBank/DDBJ databases">
        <title>Genome sequencing required for Actinomycetospora new species description.</title>
        <authorList>
            <person name="Saimee Y."/>
            <person name="Duangmal K."/>
        </authorList>
    </citation>
    <scope>NUCLEOTIDE SEQUENCE [LARGE SCALE GENOMIC DNA]</scope>
    <source>
        <strain evidence="6 7">DW7H6</strain>
    </source>
</reference>
<dbReference type="Pfam" id="PF00440">
    <property type="entry name" value="TetR_N"/>
    <property type="match status" value="1"/>
</dbReference>
<dbReference type="Proteomes" id="UP001300763">
    <property type="component" value="Unassembled WGS sequence"/>
</dbReference>
<feature type="domain" description="HTH tetR-type" evidence="4">
    <location>
        <begin position="18"/>
        <end position="65"/>
    </location>
</feature>
<evidence type="ECO:0000256" key="2">
    <source>
        <dbReference type="ARBA" id="ARBA00023125"/>
    </source>
</evidence>
<dbReference type="InterPro" id="IPR001647">
    <property type="entry name" value="HTH_TetR"/>
</dbReference>
<dbReference type="InterPro" id="IPR025996">
    <property type="entry name" value="MT1864/Rv1816-like_C"/>
</dbReference>
<dbReference type="InterPro" id="IPR009057">
    <property type="entry name" value="Homeodomain-like_sf"/>
</dbReference>
<evidence type="ECO:0000313" key="7">
    <source>
        <dbReference type="Proteomes" id="UP001300763"/>
    </source>
</evidence>
<proteinExistence type="predicted"/>
<dbReference type="SUPFAM" id="SSF48498">
    <property type="entry name" value="Tetracyclin repressor-like, C-terminal domain"/>
    <property type="match status" value="1"/>
</dbReference>
<keyword evidence="7" id="KW-1185">Reference proteome</keyword>
<evidence type="ECO:0000259" key="4">
    <source>
        <dbReference type="Pfam" id="PF00440"/>
    </source>
</evidence>
<evidence type="ECO:0000313" key="6">
    <source>
        <dbReference type="EMBL" id="MDD7969179.1"/>
    </source>
</evidence>
<organism evidence="6 7">
    <name type="scientific">Actinomycetospora lemnae</name>
    <dbReference type="NCBI Taxonomy" id="3019891"/>
    <lineage>
        <taxon>Bacteria</taxon>
        <taxon>Bacillati</taxon>
        <taxon>Actinomycetota</taxon>
        <taxon>Actinomycetes</taxon>
        <taxon>Pseudonocardiales</taxon>
        <taxon>Pseudonocardiaceae</taxon>
        <taxon>Actinomycetospora</taxon>
    </lineage>
</organism>
<evidence type="ECO:0000256" key="3">
    <source>
        <dbReference type="ARBA" id="ARBA00023163"/>
    </source>
</evidence>
<evidence type="ECO:0000259" key="5">
    <source>
        <dbReference type="Pfam" id="PF13305"/>
    </source>
</evidence>
<gene>
    <name evidence="6" type="ORF">PGB27_27875</name>
</gene>
<keyword evidence="3" id="KW-0804">Transcription</keyword>
<keyword evidence="1" id="KW-0805">Transcription regulation</keyword>
<dbReference type="PANTHER" id="PTHR30055">
    <property type="entry name" value="HTH-TYPE TRANSCRIPTIONAL REGULATOR RUTR"/>
    <property type="match status" value="1"/>
</dbReference>
<dbReference type="Gene3D" id="1.10.357.10">
    <property type="entry name" value="Tetracycline Repressor, domain 2"/>
    <property type="match status" value="1"/>
</dbReference>
<dbReference type="SUPFAM" id="SSF46689">
    <property type="entry name" value="Homeodomain-like"/>
    <property type="match status" value="1"/>
</dbReference>
<keyword evidence="2" id="KW-0238">DNA-binding</keyword>
<sequence length="203" mass="21940">MAERTTRQQRTDERRRRILAAARERADADGWSAVTTRHLADAIGFTQPVLYSHFPGGKSEIMSAVALEGFVELTRRCRAALGPEPARRTVEAVAVAYLDFGRDHPAVYEAMFHEPIDARFAEEDTPSELRAGFDTLAEAIGDVDRGAATEVFWSALHGIGLLERAGRMRPDDRALRVAELGVRFAPGSPAASGSGAGHGDGSP</sequence>
<name>A0ABT5T235_9PSEU</name>
<dbReference type="InterPro" id="IPR050109">
    <property type="entry name" value="HTH-type_TetR-like_transc_reg"/>
</dbReference>
<evidence type="ECO:0000256" key="1">
    <source>
        <dbReference type="ARBA" id="ARBA00023015"/>
    </source>
</evidence>
<dbReference type="Pfam" id="PF13305">
    <property type="entry name" value="TetR_C_33"/>
    <property type="match status" value="1"/>
</dbReference>
<protein>
    <submittedName>
        <fullName evidence="6">WHG domain-containing protein</fullName>
    </submittedName>
</protein>